<name>A0A183DQJ3_9BILA</name>
<dbReference type="WBParaSite" id="GPUH_0001099701-mRNA-1">
    <property type="protein sequence ID" value="GPUH_0001099701-mRNA-1"/>
    <property type="gene ID" value="GPUH_0001099701"/>
</dbReference>
<evidence type="ECO:0000313" key="2">
    <source>
        <dbReference type="Proteomes" id="UP000271098"/>
    </source>
</evidence>
<proteinExistence type="predicted"/>
<gene>
    <name evidence="1" type="ORF">GPUH_LOCUS10984</name>
</gene>
<dbReference type="OrthoDB" id="6021021at2759"/>
<evidence type="ECO:0000313" key="1">
    <source>
        <dbReference type="EMBL" id="VDN18169.1"/>
    </source>
</evidence>
<reference evidence="1 2" key="2">
    <citation type="submission" date="2018-11" db="EMBL/GenBank/DDBJ databases">
        <authorList>
            <consortium name="Pathogen Informatics"/>
        </authorList>
    </citation>
    <scope>NUCLEOTIDE SEQUENCE [LARGE SCALE GENOMIC DNA]</scope>
</reference>
<keyword evidence="2" id="KW-1185">Reference proteome</keyword>
<organism evidence="3">
    <name type="scientific">Gongylonema pulchrum</name>
    <dbReference type="NCBI Taxonomy" id="637853"/>
    <lineage>
        <taxon>Eukaryota</taxon>
        <taxon>Metazoa</taxon>
        <taxon>Ecdysozoa</taxon>
        <taxon>Nematoda</taxon>
        <taxon>Chromadorea</taxon>
        <taxon>Rhabditida</taxon>
        <taxon>Spirurina</taxon>
        <taxon>Spiruromorpha</taxon>
        <taxon>Spiruroidea</taxon>
        <taxon>Gongylonematidae</taxon>
        <taxon>Gongylonema</taxon>
    </lineage>
</organism>
<dbReference type="Proteomes" id="UP000271098">
    <property type="component" value="Unassembled WGS sequence"/>
</dbReference>
<accession>A0A183DQJ3</accession>
<protein>
    <submittedName>
        <fullName evidence="3">BTB/POZ domain-containing protein</fullName>
    </submittedName>
</protein>
<sequence length="152" mass="17192">MFPTHARAKSVNLTEQRISNIPCLCAPSGVFCVAYDGDFDIINIWEYLIGGQPTEDPGFIEAMGFTGMTDEVAIVTKAKENIIFAMATLSMKDRQRLSTTKRELVHKCSFNGIACDIDKYRQYIRYLKQYNKQRTGSTVLSLWFDVSKLSDA</sequence>
<reference evidence="3" key="1">
    <citation type="submission" date="2016-06" db="UniProtKB">
        <authorList>
            <consortium name="WormBaseParasite"/>
        </authorList>
    </citation>
    <scope>IDENTIFICATION</scope>
</reference>
<dbReference type="AlphaFoldDB" id="A0A183DQJ3"/>
<evidence type="ECO:0000313" key="3">
    <source>
        <dbReference type="WBParaSite" id="GPUH_0001099701-mRNA-1"/>
    </source>
</evidence>
<dbReference type="EMBL" id="UYRT01078272">
    <property type="protein sequence ID" value="VDN18169.1"/>
    <property type="molecule type" value="Genomic_DNA"/>
</dbReference>